<evidence type="ECO:0000256" key="1">
    <source>
        <dbReference type="SAM" id="MobiDB-lite"/>
    </source>
</evidence>
<protein>
    <submittedName>
        <fullName evidence="2">Uncharacterized protein</fullName>
    </submittedName>
</protein>
<feature type="region of interest" description="Disordered" evidence="1">
    <location>
        <begin position="140"/>
        <end position="192"/>
    </location>
</feature>
<dbReference type="STRING" id="5098.A0A507QVX2"/>
<evidence type="ECO:0000313" key="3">
    <source>
        <dbReference type="Proteomes" id="UP000319663"/>
    </source>
</evidence>
<reference evidence="2 3" key="1">
    <citation type="submission" date="2019-06" db="EMBL/GenBank/DDBJ databases">
        <title>Wine fermentation using esterase from Monascus purpureus.</title>
        <authorList>
            <person name="Geng C."/>
            <person name="Zhang Y."/>
        </authorList>
    </citation>
    <scope>NUCLEOTIDE SEQUENCE [LARGE SCALE GENOMIC DNA]</scope>
    <source>
        <strain evidence="2">HQ1</strain>
    </source>
</reference>
<organism evidence="2 3">
    <name type="scientific">Monascus purpureus</name>
    <name type="common">Red mold</name>
    <name type="synonym">Monascus anka</name>
    <dbReference type="NCBI Taxonomy" id="5098"/>
    <lineage>
        <taxon>Eukaryota</taxon>
        <taxon>Fungi</taxon>
        <taxon>Dikarya</taxon>
        <taxon>Ascomycota</taxon>
        <taxon>Pezizomycotina</taxon>
        <taxon>Eurotiomycetes</taxon>
        <taxon>Eurotiomycetidae</taxon>
        <taxon>Eurotiales</taxon>
        <taxon>Aspergillaceae</taxon>
        <taxon>Monascus</taxon>
    </lineage>
</organism>
<dbReference type="AlphaFoldDB" id="A0A507QVX2"/>
<dbReference type="OrthoDB" id="5377009at2759"/>
<feature type="compositionally biased region" description="Polar residues" evidence="1">
    <location>
        <begin position="1"/>
        <end position="10"/>
    </location>
</feature>
<feature type="region of interest" description="Disordered" evidence="1">
    <location>
        <begin position="1"/>
        <end position="115"/>
    </location>
</feature>
<comment type="caution">
    <text evidence="2">The sequence shown here is derived from an EMBL/GenBank/DDBJ whole genome shotgun (WGS) entry which is preliminary data.</text>
</comment>
<gene>
    <name evidence="2" type="ORF">MPDQ_007270</name>
</gene>
<feature type="compositionally biased region" description="Basic and acidic residues" evidence="1">
    <location>
        <begin position="315"/>
        <end position="329"/>
    </location>
</feature>
<dbReference type="Proteomes" id="UP000319663">
    <property type="component" value="Unassembled WGS sequence"/>
</dbReference>
<sequence length="499" mass="54839">MSEGLQQPSITAPPPVLHSPSSHPVHPTIQTEEAGNSPEPLNDSQLPSPTSSMTQSPDPPAVSQKNLAPFLPSHRRANTEIIQRQVPLLPNQARALDDLGDTGRFSRLSSENTTKRRFGESARFLADWFHGKSEPVNLSAFRGARETDEMQEYSTTDRRREKSLPPIPSESSMRAQRRAPPPSPLKQVTTPSRFSFFGLRRQDGNKSELPEPADDEFLNLDIAAVLSPPGLADLLPEDALDAIQKNAENVLKRLQAAYKQRTFALHEILAEKNEKQEELEEARVQSGNLKSQLDGMADKVFEQEKAIKAMAEELERERQARRKEDEAHRRSVASLAKPADCDSISDLGADLQTSKRSFKRASNCTFTSDSGFESGDESIAESVFSRRDGIESPVSLTLPSPNMSQIALASPGQMMQKEAKAPVRPARQSAYDRVIKGLASSSLANSLMGHSSKCNICHGVPASEAWTVLGILKEENHGLKERLVELENAVDDCLCLVGP</sequence>
<proteinExistence type="predicted"/>
<feature type="compositionally biased region" description="Low complexity" evidence="1">
    <location>
        <begin position="18"/>
        <end position="27"/>
    </location>
</feature>
<dbReference type="EMBL" id="VIFY01000074">
    <property type="protein sequence ID" value="TQB71763.1"/>
    <property type="molecule type" value="Genomic_DNA"/>
</dbReference>
<name>A0A507QVX2_MONPU</name>
<accession>A0A507QVX2</accession>
<feature type="region of interest" description="Disordered" evidence="1">
    <location>
        <begin position="315"/>
        <end position="335"/>
    </location>
</feature>
<feature type="compositionally biased region" description="Polar residues" evidence="1">
    <location>
        <begin position="42"/>
        <end position="56"/>
    </location>
</feature>
<keyword evidence="3" id="KW-1185">Reference proteome</keyword>
<evidence type="ECO:0000313" key="2">
    <source>
        <dbReference type="EMBL" id="TQB71763.1"/>
    </source>
</evidence>